<dbReference type="InterPro" id="IPR020449">
    <property type="entry name" value="Tscrpt_reg_AraC-type_HTH"/>
</dbReference>
<dbReference type="InterPro" id="IPR011051">
    <property type="entry name" value="RmlC_Cupin_sf"/>
</dbReference>
<dbReference type="GO" id="GO:0003700">
    <property type="term" value="F:DNA-binding transcription factor activity"/>
    <property type="evidence" value="ECO:0007669"/>
    <property type="project" value="InterPro"/>
</dbReference>
<protein>
    <submittedName>
        <fullName evidence="6">Transcriptional regulator, AraC family</fullName>
    </submittedName>
</protein>
<evidence type="ECO:0000256" key="2">
    <source>
        <dbReference type="ARBA" id="ARBA00023015"/>
    </source>
</evidence>
<evidence type="ECO:0000256" key="3">
    <source>
        <dbReference type="ARBA" id="ARBA00023125"/>
    </source>
</evidence>
<evidence type="ECO:0000256" key="1">
    <source>
        <dbReference type="ARBA" id="ARBA00022491"/>
    </source>
</evidence>
<evidence type="ECO:0000313" key="6">
    <source>
        <dbReference type="EMBL" id="ADG32151.1"/>
    </source>
</evidence>
<dbReference type="Gene3D" id="1.10.10.60">
    <property type="entry name" value="Homeodomain-like"/>
    <property type="match status" value="1"/>
</dbReference>
<dbReference type="SMART" id="SM00342">
    <property type="entry name" value="HTH_ARAC"/>
    <property type="match status" value="1"/>
</dbReference>
<gene>
    <name evidence="6" type="ordered locus">Tint_2811</name>
</gene>
<keyword evidence="4" id="KW-0804">Transcription</keyword>
<accession>D5X704</accession>
<dbReference type="HOGENOM" id="CLU_000445_87_0_4"/>
<dbReference type="KEGG" id="tin:Tint_2811"/>
<dbReference type="AlphaFoldDB" id="D5X704"/>
<name>D5X704_THIK1</name>
<organism evidence="6">
    <name type="scientific">Thiomonas intermedia (strain K12)</name>
    <name type="common">Thiobacillus intermedius</name>
    <dbReference type="NCBI Taxonomy" id="75379"/>
    <lineage>
        <taxon>Bacteria</taxon>
        <taxon>Pseudomonadati</taxon>
        <taxon>Pseudomonadota</taxon>
        <taxon>Betaproteobacteria</taxon>
        <taxon>Burkholderiales</taxon>
        <taxon>Thiomonas</taxon>
    </lineage>
</organism>
<dbReference type="InterPro" id="IPR018060">
    <property type="entry name" value="HTH_AraC"/>
</dbReference>
<reference evidence="6" key="1">
    <citation type="submission" date="2010-04" db="EMBL/GenBank/DDBJ databases">
        <title>Complete sequence of Thiomonas intermedia K12.</title>
        <authorList>
            <consortium name="US DOE Joint Genome Institute"/>
            <person name="Lucas S."/>
            <person name="Copeland A."/>
            <person name="Lapidus A."/>
            <person name="Cheng J.-F."/>
            <person name="Bruce D."/>
            <person name="Goodwin L."/>
            <person name="Pitluck S."/>
            <person name="Davenport K."/>
            <person name="Detter J.C."/>
            <person name="Han C."/>
            <person name="Tapia R."/>
            <person name="Land M."/>
            <person name="Hauser L."/>
            <person name="Kyrpides N."/>
            <person name="Ovchinnikova G."/>
            <person name="Kerfeld C.A."/>
            <person name="Cannon G.C."/>
            <person name="Heinhorst S."/>
            <person name="Woyke T."/>
        </authorList>
    </citation>
    <scope>NUCLEOTIDE SEQUENCE [LARGE SCALE GENOMIC DNA]</scope>
    <source>
        <strain evidence="6">K12</strain>
    </source>
</reference>
<dbReference type="EMBL" id="CP002021">
    <property type="protein sequence ID" value="ADG32151.1"/>
    <property type="molecule type" value="Genomic_DNA"/>
</dbReference>
<dbReference type="CDD" id="cd06124">
    <property type="entry name" value="cupin_NimR-like_N"/>
    <property type="match status" value="1"/>
</dbReference>
<dbReference type="BioCyc" id="TINT75379:TINT_RS14065-MONOMER"/>
<sequence length="298" mass="32847">MRHTNATMPHTAPTSTDGECSKAELLDRINHLGGAELIAVNVRNQLAMDPQTHCHARGTLFLLTEGLVIVETAQGRQLSPSQTIGWMPPGVEHAVQSYGPTAGFGAFLTPQFCGDLPAEPTSYPVNPLVALVLQKALSWPHDTPLDLTRMRLLLVLLDELRQSPARPLQLPWPQDARLLSIARALLGNIASPRTLEQWARWADISARSLSRKFVLETGMSFAQWRQWARLTQALEWLATGRAVKDVALSLGYDSVSAFIKTFRQALGTTPSAYFQTQQRKQAALNPRVAADQEAQQEA</sequence>
<dbReference type="Pfam" id="PF12833">
    <property type="entry name" value="HTH_18"/>
    <property type="match status" value="1"/>
</dbReference>
<dbReference type="PROSITE" id="PS01124">
    <property type="entry name" value="HTH_ARAC_FAMILY_2"/>
    <property type="match status" value="1"/>
</dbReference>
<dbReference type="SUPFAM" id="SSF46689">
    <property type="entry name" value="Homeodomain-like"/>
    <property type="match status" value="1"/>
</dbReference>
<feature type="domain" description="HTH araC/xylS-type" evidence="5">
    <location>
        <begin position="179"/>
        <end position="276"/>
    </location>
</feature>
<dbReference type="PANTHER" id="PTHR11019">
    <property type="entry name" value="HTH-TYPE TRANSCRIPTIONAL REGULATOR NIMR"/>
    <property type="match status" value="1"/>
</dbReference>
<dbReference type="InterPro" id="IPR009057">
    <property type="entry name" value="Homeodomain-like_sf"/>
</dbReference>
<dbReference type="GO" id="GO:0043565">
    <property type="term" value="F:sequence-specific DNA binding"/>
    <property type="evidence" value="ECO:0007669"/>
    <property type="project" value="InterPro"/>
</dbReference>
<keyword evidence="2" id="KW-0805">Transcription regulation</keyword>
<dbReference type="FunFam" id="1.10.10.60:FF:000132">
    <property type="entry name" value="AraC family transcriptional regulator"/>
    <property type="match status" value="1"/>
</dbReference>
<dbReference type="PRINTS" id="PR00032">
    <property type="entry name" value="HTHARAC"/>
</dbReference>
<dbReference type="eggNOG" id="COG2207">
    <property type="taxonomic scope" value="Bacteria"/>
</dbReference>
<dbReference type="STRING" id="75379.Tint_2811"/>
<dbReference type="PROSITE" id="PS00041">
    <property type="entry name" value="HTH_ARAC_FAMILY_1"/>
    <property type="match status" value="1"/>
</dbReference>
<dbReference type="InterPro" id="IPR018062">
    <property type="entry name" value="HTH_AraC-typ_CS"/>
</dbReference>
<dbReference type="SUPFAM" id="SSF51182">
    <property type="entry name" value="RmlC-like cupins"/>
    <property type="match status" value="1"/>
</dbReference>
<keyword evidence="3" id="KW-0238">DNA-binding</keyword>
<dbReference type="PANTHER" id="PTHR11019:SF159">
    <property type="entry name" value="TRANSCRIPTIONAL REGULATOR-RELATED"/>
    <property type="match status" value="1"/>
</dbReference>
<evidence type="ECO:0000259" key="5">
    <source>
        <dbReference type="PROSITE" id="PS01124"/>
    </source>
</evidence>
<proteinExistence type="predicted"/>
<keyword evidence="1" id="KW-0678">Repressor</keyword>
<evidence type="ECO:0000256" key="4">
    <source>
        <dbReference type="ARBA" id="ARBA00023163"/>
    </source>
</evidence>